<dbReference type="EC" id="4.2.1.1" evidence="2 6"/>
<proteinExistence type="inferred from homology"/>
<dbReference type="Pfam" id="PF00194">
    <property type="entry name" value="Carb_anhydrase"/>
    <property type="match status" value="1"/>
</dbReference>
<dbReference type="SMART" id="SM01057">
    <property type="entry name" value="Carb_anhydrase"/>
    <property type="match status" value="1"/>
</dbReference>
<dbReference type="Gene3D" id="3.10.200.10">
    <property type="entry name" value="Alpha carbonic anhydrase"/>
    <property type="match status" value="1"/>
</dbReference>
<comment type="cofactor">
    <cofactor evidence="1 6">
        <name>Zn(2+)</name>
        <dbReference type="ChEBI" id="CHEBI:29105"/>
    </cofactor>
</comment>
<keyword evidence="4 6" id="KW-0862">Zinc</keyword>
<gene>
    <name evidence="8" type="ORF">Fot_28295</name>
</gene>
<dbReference type="PANTHER" id="PTHR18952:SF201">
    <property type="entry name" value="CARBONIC ANHYDRASE"/>
    <property type="match status" value="1"/>
</dbReference>
<dbReference type="PANTHER" id="PTHR18952">
    <property type="entry name" value="CARBONIC ANHYDRASE"/>
    <property type="match status" value="1"/>
</dbReference>
<organism evidence="8 9">
    <name type="scientific">Forsythia ovata</name>
    <dbReference type="NCBI Taxonomy" id="205694"/>
    <lineage>
        <taxon>Eukaryota</taxon>
        <taxon>Viridiplantae</taxon>
        <taxon>Streptophyta</taxon>
        <taxon>Embryophyta</taxon>
        <taxon>Tracheophyta</taxon>
        <taxon>Spermatophyta</taxon>
        <taxon>Magnoliopsida</taxon>
        <taxon>eudicotyledons</taxon>
        <taxon>Gunneridae</taxon>
        <taxon>Pentapetalae</taxon>
        <taxon>asterids</taxon>
        <taxon>lamiids</taxon>
        <taxon>Lamiales</taxon>
        <taxon>Oleaceae</taxon>
        <taxon>Forsythieae</taxon>
        <taxon>Forsythia</taxon>
    </lineage>
</organism>
<dbReference type="InterPro" id="IPR023561">
    <property type="entry name" value="Carbonic_anhydrase_a-class"/>
</dbReference>
<dbReference type="GO" id="GO:0008270">
    <property type="term" value="F:zinc ion binding"/>
    <property type="evidence" value="ECO:0007669"/>
    <property type="project" value="UniProtKB-UniRule"/>
</dbReference>
<feature type="chain" id="PRO_5044525135" description="Carbonic anhydrase" evidence="6">
    <location>
        <begin position="27"/>
        <end position="351"/>
    </location>
</feature>
<reference evidence="9" key="1">
    <citation type="submission" date="2024-07" db="EMBL/GenBank/DDBJ databases">
        <title>Two chromosome-level genome assemblies of Korean endemic species Abeliophyllum distichum and Forsythia ovata (Oleaceae).</title>
        <authorList>
            <person name="Jang H."/>
        </authorList>
    </citation>
    <scope>NUCLEOTIDE SEQUENCE [LARGE SCALE GENOMIC DNA]</scope>
</reference>
<evidence type="ECO:0000256" key="1">
    <source>
        <dbReference type="ARBA" id="ARBA00001947"/>
    </source>
</evidence>
<dbReference type="EMBL" id="JBFOLJ010000008">
    <property type="protein sequence ID" value="KAL2514324.1"/>
    <property type="molecule type" value="Genomic_DNA"/>
</dbReference>
<feature type="signal peptide" evidence="6">
    <location>
        <begin position="1"/>
        <end position="26"/>
    </location>
</feature>
<evidence type="ECO:0000256" key="4">
    <source>
        <dbReference type="ARBA" id="ARBA00022833"/>
    </source>
</evidence>
<keyword evidence="6" id="KW-0732">Signal</keyword>
<dbReference type="InterPro" id="IPR001148">
    <property type="entry name" value="CA_dom"/>
</dbReference>
<dbReference type="CDD" id="cd03124">
    <property type="entry name" value="alpha_CA_prokaryotic_like"/>
    <property type="match status" value="1"/>
</dbReference>
<keyword evidence="9" id="KW-1185">Reference proteome</keyword>
<evidence type="ECO:0000313" key="8">
    <source>
        <dbReference type="EMBL" id="KAL2514324.1"/>
    </source>
</evidence>
<evidence type="ECO:0000256" key="2">
    <source>
        <dbReference type="ARBA" id="ARBA00012925"/>
    </source>
</evidence>
<comment type="caution">
    <text evidence="8">The sequence shown here is derived from an EMBL/GenBank/DDBJ whole genome shotgun (WGS) entry which is preliminary data.</text>
</comment>
<dbReference type="SUPFAM" id="SSF51069">
    <property type="entry name" value="Carbonic anhydrase"/>
    <property type="match status" value="1"/>
</dbReference>
<dbReference type="GO" id="GO:0004089">
    <property type="term" value="F:carbonate dehydratase activity"/>
    <property type="evidence" value="ECO:0007669"/>
    <property type="project" value="UniProtKB-UniRule"/>
</dbReference>
<evidence type="ECO:0000313" key="9">
    <source>
        <dbReference type="Proteomes" id="UP001604277"/>
    </source>
</evidence>
<keyword evidence="3 6" id="KW-0479">Metal-binding</keyword>
<dbReference type="InterPro" id="IPR018338">
    <property type="entry name" value="Carbonic_anhydrase_a-class_CS"/>
</dbReference>
<evidence type="ECO:0000256" key="3">
    <source>
        <dbReference type="ARBA" id="ARBA00022723"/>
    </source>
</evidence>
<evidence type="ECO:0000256" key="6">
    <source>
        <dbReference type="RuleBase" id="RU367011"/>
    </source>
</evidence>
<dbReference type="Proteomes" id="UP001604277">
    <property type="component" value="Unassembled WGS sequence"/>
</dbReference>
<dbReference type="PROSITE" id="PS00162">
    <property type="entry name" value="ALPHA_CA_1"/>
    <property type="match status" value="1"/>
</dbReference>
<dbReference type="AlphaFoldDB" id="A0ABD1TNQ5"/>
<feature type="domain" description="Alpha-carbonic anhydrase" evidence="7">
    <location>
        <begin position="25"/>
        <end position="261"/>
    </location>
</feature>
<comment type="function">
    <text evidence="6">Reversible hydration of carbon dioxide.</text>
</comment>
<comment type="similarity">
    <text evidence="6">Belongs to the alpha-carbonic anhydrase family.</text>
</comment>
<sequence>MTSQSKCAYILASILALLFLFEDDREFDYIKGSPKGPEKWGELKPEWAACKNGTIQSPIDLSNARVKIISQPEIRNYKPSNATLKNRGYDISVSWNDYAGSIFINDMEYRLQQVHWHTPSEHTINGKRYDMELHMVHQSPDLTVQNRIAVIGVLYQIGRRDEFLSKFKKSISSLIGKKGEERELGIIDPNDIQAESQSYYRYMGSLTTPPCTEGVIWTVNTKVKSVSRDQIKLLKKAVLYYAKENARPLQPRNDRDIYLYFLRYINDLSAFSIIENICYRIYKQGLLTSGGEERREGTNTGIVGSNVNIEEDGVAGCSFRWRWVSSYDVDDAGVAKVQELVLMSNKWRLFV</sequence>
<evidence type="ECO:0000259" key="7">
    <source>
        <dbReference type="PROSITE" id="PS51144"/>
    </source>
</evidence>
<dbReference type="InterPro" id="IPR041891">
    <property type="entry name" value="Alpha_CA_prokaryot-like"/>
</dbReference>
<comment type="catalytic activity">
    <reaction evidence="6">
        <text>hydrogencarbonate + H(+) = CO2 + H2O</text>
        <dbReference type="Rhea" id="RHEA:10748"/>
        <dbReference type="ChEBI" id="CHEBI:15377"/>
        <dbReference type="ChEBI" id="CHEBI:15378"/>
        <dbReference type="ChEBI" id="CHEBI:16526"/>
        <dbReference type="ChEBI" id="CHEBI:17544"/>
        <dbReference type="EC" id="4.2.1.1"/>
    </reaction>
</comment>
<keyword evidence="5 6" id="KW-0456">Lyase</keyword>
<accession>A0ABD1TNQ5</accession>
<protein>
    <recommendedName>
        <fullName evidence="2 6">Carbonic anhydrase</fullName>
        <ecNumber evidence="2 6">4.2.1.1</ecNumber>
    </recommendedName>
</protein>
<dbReference type="PROSITE" id="PS51144">
    <property type="entry name" value="ALPHA_CA_2"/>
    <property type="match status" value="1"/>
</dbReference>
<name>A0ABD1TNQ5_9LAMI</name>
<evidence type="ECO:0000256" key="5">
    <source>
        <dbReference type="ARBA" id="ARBA00023239"/>
    </source>
</evidence>
<dbReference type="InterPro" id="IPR036398">
    <property type="entry name" value="CA_dom_sf"/>
</dbReference>